<dbReference type="AlphaFoldDB" id="A0A1B0BW57"/>
<reference evidence="2" key="2">
    <citation type="submission" date="2020-05" db="UniProtKB">
        <authorList>
            <consortium name="EnsemblMetazoa"/>
        </authorList>
    </citation>
    <scope>IDENTIFICATION</scope>
    <source>
        <strain evidence="2">IAEA</strain>
    </source>
</reference>
<name>A0A1B0BW57_9MUSC</name>
<dbReference type="EnsemblMetazoa" id="GPPI042393-RA">
    <property type="protein sequence ID" value="GPPI042393-PA"/>
    <property type="gene ID" value="GPPI042393"/>
</dbReference>
<feature type="region of interest" description="Disordered" evidence="1">
    <location>
        <begin position="87"/>
        <end position="106"/>
    </location>
</feature>
<evidence type="ECO:0000256" key="1">
    <source>
        <dbReference type="SAM" id="MobiDB-lite"/>
    </source>
</evidence>
<dbReference type="VEuPathDB" id="VectorBase:GPPI042393"/>
<proteinExistence type="predicted"/>
<protein>
    <submittedName>
        <fullName evidence="2">Uncharacterized protein</fullName>
    </submittedName>
</protein>
<dbReference type="EMBL" id="JXJN01021610">
    <property type="status" value="NOT_ANNOTATED_CDS"/>
    <property type="molecule type" value="Genomic_DNA"/>
</dbReference>
<keyword evidence="3" id="KW-1185">Reference proteome</keyword>
<evidence type="ECO:0000313" key="3">
    <source>
        <dbReference type="Proteomes" id="UP000092460"/>
    </source>
</evidence>
<dbReference type="InterPro" id="IPR038765">
    <property type="entry name" value="Papain-like_cys_pep_sf"/>
</dbReference>
<sequence length="218" mass="24988">MVIQFGNIEQRRKDPLSDMFYDTVTKANCDINSVIDQASISVVKKKHDAFIKQVPNKTRDNTSPTSINLPKEYRTNRIHQTPREDVTDRFKPRVHQGTPPPDQQQQIQQAILTYSSSRFSVSMTSMNDELLVSGGSLNDTIMEFYDMWLRHGLDKTLRDRVGMLSPFLYAQICQQSWNILHKSTRRNDHLISPGSAIISIPHCVMEYVSGISYDSHNS</sequence>
<dbReference type="Proteomes" id="UP000092460">
    <property type="component" value="Unassembled WGS sequence"/>
</dbReference>
<dbReference type="Gene3D" id="3.40.395.10">
    <property type="entry name" value="Adenoviral Proteinase, Chain A"/>
    <property type="match status" value="1"/>
</dbReference>
<accession>A0A1B0BW57</accession>
<organism evidence="2 3">
    <name type="scientific">Glossina palpalis gambiensis</name>
    <dbReference type="NCBI Taxonomy" id="67801"/>
    <lineage>
        <taxon>Eukaryota</taxon>
        <taxon>Metazoa</taxon>
        <taxon>Ecdysozoa</taxon>
        <taxon>Arthropoda</taxon>
        <taxon>Hexapoda</taxon>
        <taxon>Insecta</taxon>
        <taxon>Pterygota</taxon>
        <taxon>Neoptera</taxon>
        <taxon>Endopterygota</taxon>
        <taxon>Diptera</taxon>
        <taxon>Brachycera</taxon>
        <taxon>Muscomorpha</taxon>
        <taxon>Hippoboscoidea</taxon>
        <taxon>Glossinidae</taxon>
        <taxon>Glossina</taxon>
    </lineage>
</organism>
<dbReference type="SUPFAM" id="SSF54001">
    <property type="entry name" value="Cysteine proteinases"/>
    <property type="match status" value="1"/>
</dbReference>
<evidence type="ECO:0000313" key="2">
    <source>
        <dbReference type="EnsemblMetazoa" id="GPPI042393-PA"/>
    </source>
</evidence>
<reference evidence="3" key="1">
    <citation type="submission" date="2015-01" db="EMBL/GenBank/DDBJ databases">
        <authorList>
            <person name="Aksoy S."/>
            <person name="Warren W."/>
            <person name="Wilson R.K."/>
        </authorList>
    </citation>
    <scope>NUCLEOTIDE SEQUENCE [LARGE SCALE GENOMIC DNA]</scope>
    <source>
        <strain evidence="3">IAEA</strain>
    </source>
</reference>